<evidence type="ECO:0000313" key="3">
    <source>
        <dbReference type="EMBL" id="MFH0252350.1"/>
    </source>
</evidence>
<keyword evidence="4" id="KW-1185">Reference proteome</keyword>
<organism evidence="3 4">
    <name type="scientific">Roseovarius aquimarinus</name>
    <dbReference type="NCBI Taxonomy" id="1229156"/>
    <lineage>
        <taxon>Bacteria</taxon>
        <taxon>Pseudomonadati</taxon>
        <taxon>Pseudomonadota</taxon>
        <taxon>Alphaproteobacteria</taxon>
        <taxon>Rhodobacterales</taxon>
        <taxon>Roseobacteraceae</taxon>
        <taxon>Roseovarius</taxon>
    </lineage>
</organism>
<feature type="transmembrane region" description="Helical" evidence="2">
    <location>
        <begin position="21"/>
        <end position="42"/>
    </location>
</feature>
<proteinExistence type="predicted"/>
<gene>
    <name evidence="3" type="ORF">ACGRVM_00465</name>
</gene>
<keyword evidence="2" id="KW-0472">Membrane</keyword>
<feature type="compositionally biased region" description="Low complexity" evidence="1">
    <location>
        <begin position="56"/>
        <end position="77"/>
    </location>
</feature>
<accession>A0ABW7I2H0</accession>
<comment type="caution">
    <text evidence="3">The sequence shown here is derived from an EMBL/GenBank/DDBJ whole genome shotgun (WGS) entry which is preliminary data.</text>
</comment>
<dbReference type="Proteomes" id="UP001607157">
    <property type="component" value="Unassembled WGS sequence"/>
</dbReference>
<keyword evidence="2" id="KW-0812">Transmembrane</keyword>
<protein>
    <submittedName>
        <fullName evidence="3">Uncharacterized protein</fullName>
    </submittedName>
</protein>
<reference evidence="3 4" key="1">
    <citation type="submission" date="2024-10" db="EMBL/GenBank/DDBJ databases">
        <authorList>
            <person name="Yang X.-N."/>
        </authorList>
    </citation>
    <scope>NUCLEOTIDE SEQUENCE [LARGE SCALE GENOMIC DNA]</scope>
    <source>
        <strain evidence="3 4">CAU 1059</strain>
    </source>
</reference>
<sequence length="77" mass="7991">MSAPDTNTEKTKPAHKTPIGGMIGVVVFALVLLFALVTWLSFAGNDPEDEAGVENGISTEITGGESEGITTEGIVEE</sequence>
<feature type="region of interest" description="Disordered" evidence="1">
    <location>
        <begin position="45"/>
        <end position="77"/>
    </location>
</feature>
<evidence type="ECO:0000256" key="1">
    <source>
        <dbReference type="SAM" id="MobiDB-lite"/>
    </source>
</evidence>
<dbReference type="RefSeq" id="WP_377169796.1">
    <property type="nucleotide sequence ID" value="NZ_JBHTJC010000001.1"/>
</dbReference>
<evidence type="ECO:0000256" key="2">
    <source>
        <dbReference type="SAM" id="Phobius"/>
    </source>
</evidence>
<keyword evidence="2" id="KW-1133">Transmembrane helix</keyword>
<evidence type="ECO:0000313" key="4">
    <source>
        <dbReference type="Proteomes" id="UP001607157"/>
    </source>
</evidence>
<name>A0ABW7I2H0_9RHOB</name>
<dbReference type="EMBL" id="JBIHMM010000001">
    <property type="protein sequence ID" value="MFH0252350.1"/>
    <property type="molecule type" value="Genomic_DNA"/>
</dbReference>